<dbReference type="Gene3D" id="3.40.710.10">
    <property type="entry name" value="DD-peptidase/beta-lactamase superfamily"/>
    <property type="match status" value="1"/>
</dbReference>
<reference evidence="13" key="1">
    <citation type="submission" date="2021-05" db="EMBL/GenBank/DDBJ databases">
        <title>Complete genome sequence of the cellulolytic planctomycete Telmatocola sphagniphila SP2T and characterization of the first cellulase from planctomycetes.</title>
        <authorList>
            <person name="Rakitin A.L."/>
            <person name="Beletsky A.V."/>
            <person name="Naumoff D.G."/>
            <person name="Kulichevskaya I.S."/>
            <person name="Mardanov A.V."/>
            <person name="Ravin N.V."/>
            <person name="Dedysh S.N."/>
        </authorList>
    </citation>
    <scope>NUCLEOTIDE SEQUENCE</scope>
    <source>
        <strain evidence="13">SP2T</strain>
    </source>
</reference>
<keyword evidence="3 10" id="KW-0479">Metal-binding</keyword>
<dbReference type="GO" id="GO:0160237">
    <property type="term" value="F:D-Ala-D-Ala dipeptidase activity"/>
    <property type="evidence" value="ECO:0007669"/>
    <property type="project" value="UniProtKB-EC"/>
</dbReference>
<dbReference type="InterPro" id="IPR012338">
    <property type="entry name" value="Beta-lactam/transpept-like"/>
</dbReference>
<accession>A0A8E6B7Z6</accession>
<keyword evidence="6 10" id="KW-0224">Dipeptidase</keyword>
<evidence type="ECO:0000256" key="9">
    <source>
        <dbReference type="ARBA" id="ARBA00038473"/>
    </source>
</evidence>
<comment type="function">
    <text evidence="10">Catalyzes hydrolysis of the D-alanyl-D-alanine dipeptide.</text>
</comment>
<feature type="chain" id="PRO_5034022681" description="D-alanyl-D-alanine dipeptidase" evidence="11">
    <location>
        <begin position="21"/>
        <end position="782"/>
    </location>
</feature>
<feature type="signal peptide" evidence="11">
    <location>
        <begin position="1"/>
        <end position="20"/>
    </location>
</feature>
<dbReference type="SUPFAM" id="SSF55166">
    <property type="entry name" value="Hedgehog/DD-peptidase"/>
    <property type="match status" value="1"/>
</dbReference>
<dbReference type="EMBL" id="CP074694">
    <property type="protein sequence ID" value="QVL33164.1"/>
    <property type="molecule type" value="Genomic_DNA"/>
</dbReference>
<dbReference type="Pfam" id="PF01427">
    <property type="entry name" value="Peptidase_M15"/>
    <property type="match status" value="1"/>
</dbReference>
<keyword evidence="2 10" id="KW-0645">Protease</keyword>
<feature type="binding site" evidence="10">
    <location>
        <position position="690"/>
    </location>
    <ligand>
        <name>Zn(2+)</name>
        <dbReference type="ChEBI" id="CHEBI:29105"/>
        <note>catalytic</note>
    </ligand>
</feature>
<evidence type="ECO:0000256" key="5">
    <source>
        <dbReference type="ARBA" id="ARBA00022833"/>
    </source>
</evidence>
<comment type="similarity">
    <text evidence="10">Belongs to the peptidase M15D family.</text>
</comment>
<name>A0A8E6B7Z6_9BACT</name>
<comment type="similarity">
    <text evidence="9">Belongs to the beta-lactamase family.</text>
</comment>
<dbReference type="PANTHER" id="PTHR22935:SF95">
    <property type="entry name" value="BETA-LACTAMASE-LIKE 1-RELATED"/>
    <property type="match status" value="1"/>
</dbReference>
<evidence type="ECO:0000256" key="7">
    <source>
        <dbReference type="ARBA" id="ARBA00023049"/>
    </source>
</evidence>
<comment type="cofactor">
    <cofactor evidence="10">
        <name>Zn(2+)</name>
        <dbReference type="ChEBI" id="CHEBI:29105"/>
    </cofactor>
    <text evidence="10">Binds 1 zinc ion per subunit.</text>
</comment>
<dbReference type="HAMAP" id="MF_01924">
    <property type="entry name" value="A_A_dipeptidase"/>
    <property type="match status" value="1"/>
</dbReference>
<dbReference type="Pfam" id="PF00144">
    <property type="entry name" value="Beta-lactamase"/>
    <property type="match status" value="1"/>
</dbReference>
<evidence type="ECO:0000313" key="14">
    <source>
        <dbReference type="Proteomes" id="UP000676194"/>
    </source>
</evidence>
<dbReference type="InterPro" id="IPR051478">
    <property type="entry name" value="Beta-lactamase-like_AB/R"/>
</dbReference>
<keyword evidence="14" id="KW-1185">Reference proteome</keyword>
<evidence type="ECO:0000259" key="12">
    <source>
        <dbReference type="Pfam" id="PF00144"/>
    </source>
</evidence>
<dbReference type="KEGG" id="tsph:KIH39_04400"/>
<evidence type="ECO:0000256" key="10">
    <source>
        <dbReference type="HAMAP-Rule" id="MF_01924"/>
    </source>
</evidence>
<dbReference type="InterPro" id="IPR001466">
    <property type="entry name" value="Beta-lactam-related"/>
</dbReference>
<dbReference type="GO" id="GO:0071555">
    <property type="term" value="P:cell wall organization"/>
    <property type="evidence" value="ECO:0007669"/>
    <property type="project" value="UniProtKB-KW"/>
</dbReference>
<evidence type="ECO:0000256" key="11">
    <source>
        <dbReference type="SAM" id="SignalP"/>
    </source>
</evidence>
<evidence type="ECO:0000313" key="13">
    <source>
        <dbReference type="EMBL" id="QVL33164.1"/>
    </source>
</evidence>
<feature type="binding site" evidence="10">
    <location>
        <position position="758"/>
    </location>
    <ligand>
        <name>Zn(2+)</name>
        <dbReference type="ChEBI" id="CHEBI:29105"/>
        <note>catalytic</note>
    </ligand>
</feature>
<dbReference type="InterPro" id="IPR009045">
    <property type="entry name" value="Zn_M74/Hedgehog-like"/>
</dbReference>
<keyword evidence="7 10" id="KW-0482">Metalloprotease</keyword>
<gene>
    <name evidence="13" type="ORF">KIH39_04400</name>
</gene>
<dbReference type="RefSeq" id="WP_213498054.1">
    <property type="nucleotide sequence ID" value="NZ_CP074694.1"/>
</dbReference>
<feature type="site" description="Transition state stabilizer" evidence="10">
    <location>
        <position position="661"/>
    </location>
</feature>
<proteinExistence type="inferred from homology"/>
<evidence type="ECO:0000256" key="1">
    <source>
        <dbReference type="ARBA" id="ARBA00001362"/>
    </source>
</evidence>
<dbReference type="Proteomes" id="UP000676194">
    <property type="component" value="Chromosome"/>
</dbReference>
<keyword evidence="5 10" id="KW-0862">Zinc</keyword>
<feature type="active site" description="Proton donor/acceptor" evidence="10">
    <location>
        <position position="755"/>
    </location>
</feature>
<evidence type="ECO:0000256" key="2">
    <source>
        <dbReference type="ARBA" id="ARBA00022670"/>
    </source>
</evidence>
<sequence length="782" mass="88312">MNRMWIALGAWLAVAFPSFAWQNSPTPSDGLTAYLKEELRDKKIPAISLRIVDDQKVVFSLDLGHQDYLGTKPVTPLTGFRAGGITKLLTAICVMQLVEEKALGLDDNVVRLVPEFSPANIYKKPISLRALLAHRSGLLREPPEGNIYDPTNPGLKKIVQSLEALPLVYEPDIVVKHSNAGYATLGYLLEKFDKKPYAEVVKSRIFDKLGMTHSSFSAAKSPVETLAEGKMWTYFGKEFPSPKTEISNTSASGLITTSDDLAKLISSLNRKGEGLLKPATFESMIAPQYLPPDFPGGMGLGFFVSDLEGKKLIGHPGRVPGFTSNLSVMPGEKVGVIVLTSKDAIANWVNHVADEALRDYIGRKKNLPGLTFERFKQVPVEEIRRLEGKYANRDTSVEITEREGRLMLFPNFGGFWQEYKLSDRPNEYVSDDGLSFNGRFRRVERIGNGVQSGPLFLERRPASDRPPPEPPQEFRELIGEYGPDTNIVHVFEKDGNLWCNLDWFELVPLIKDSNDAYLFPDNCTLAGEKLIFLRNPLGKAISCFIGNVRLSRRKLDGEDGKTFKVQVTRPVKELEPLAKKSEPPKESIEEKRPSELVELAKLDPLFKFDLRYATKNNFLDTAVYPKEAKGYMQKPAAEALVRVQAKLKSQNLGLMIFDPYRPWYVTKIFWDAVPEKFHNFVADPSKGSRHNRGCAVDLGLYDLKTGKYIDAVSGYDEFSDRAYPNYIGGTSRQRWYRDLLRKAMESEGFTVYEDEWWHFDYKDWKHYGIGNQTFEELANAKP</sequence>
<dbReference type="Gene3D" id="3.30.1380.10">
    <property type="match status" value="1"/>
</dbReference>
<dbReference type="PANTHER" id="PTHR22935">
    <property type="entry name" value="PENICILLIN-BINDING PROTEIN"/>
    <property type="match status" value="1"/>
</dbReference>
<comment type="catalytic activity">
    <reaction evidence="1 10">
        <text>D-alanyl-D-alanine + H2O = 2 D-alanine</text>
        <dbReference type="Rhea" id="RHEA:20661"/>
        <dbReference type="ChEBI" id="CHEBI:15377"/>
        <dbReference type="ChEBI" id="CHEBI:57416"/>
        <dbReference type="ChEBI" id="CHEBI:57822"/>
        <dbReference type="EC" id="3.4.13.22"/>
    </reaction>
</comment>
<dbReference type="InterPro" id="IPR000755">
    <property type="entry name" value="A_A_dipeptidase"/>
</dbReference>
<feature type="binding site" evidence="10">
    <location>
        <position position="697"/>
    </location>
    <ligand>
        <name>Zn(2+)</name>
        <dbReference type="ChEBI" id="CHEBI:29105"/>
        <note>catalytic</note>
    </ligand>
</feature>
<dbReference type="GO" id="GO:0008237">
    <property type="term" value="F:metallopeptidase activity"/>
    <property type="evidence" value="ECO:0007669"/>
    <property type="project" value="UniProtKB-KW"/>
</dbReference>
<protein>
    <recommendedName>
        <fullName evidence="10">D-alanyl-D-alanine dipeptidase</fullName>
        <shortName evidence="10">D-Ala-D-Ala dipeptidase</shortName>
        <ecNumber evidence="10">3.4.13.22</ecNumber>
    </recommendedName>
</protein>
<evidence type="ECO:0000256" key="8">
    <source>
        <dbReference type="ARBA" id="ARBA00023316"/>
    </source>
</evidence>
<keyword evidence="8" id="KW-0961">Cell wall biogenesis/degradation</keyword>
<evidence type="ECO:0000256" key="3">
    <source>
        <dbReference type="ARBA" id="ARBA00022723"/>
    </source>
</evidence>
<dbReference type="AlphaFoldDB" id="A0A8E6B7Z6"/>
<dbReference type="GO" id="GO:0006508">
    <property type="term" value="P:proteolysis"/>
    <property type="evidence" value="ECO:0007669"/>
    <property type="project" value="UniProtKB-KW"/>
</dbReference>
<dbReference type="CDD" id="cd14840">
    <property type="entry name" value="D-Ala-D-Ala_dipeptidase_Aad"/>
    <property type="match status" value="1"/>
</dbReference>
<dbReference type="GO" id="GO:0008270">
    <property type="term" value="F:zinc ion binding"/>
    <property type="evidence" value="ECO:0007669"/>
    <property type="project" value="UniProtKB-UniRule"/>
</dbReference>
<keyword evidence="4 10" id="KW-0378">Hydrolase</keyword>
<keyword evidence="11" id="KW-0732">Signal</keyword>
<dbReference type="EC" id="3.4.13.22" evidence="10"/>
<dbReference type="SUPFAM" id="SSF56601">
    <property type="entry name" value="beta-lactamase/transpeptidase-like"/>
    <property type="match status" value="1"/>
</dbReference>
<feature type="domain" description="Beta-lactamase-related" evidence="12">
    <location>
        <begin position="33"/>
        <end position="343"/>
    </location>
</feature>
<evidence type="ECO:0000256" key="4">
    <source>
        <dbReference type="ARBA" id="ARBA00022801"/>
    </source>
</evidence>
<evidence type="ECO:0000256" key="6">
    <source>
        <dbReference type="ARBA" id="ARBA00022997"/>
    </source>
</evidence>
<organism evidence="13 14">
    <name type="scientific">Telmatocola sphagniphila</name>
    <dbReference type="NCBI Taxonomy" id="1123043"/>
    <lineage>
        <taxon>Bacteria</taxon>
        <taxon>Pseudomonadati</taxon>
        <taxon>Planctomycetota</taxon>
        <taxon>Planctomycetia</taxon>
        <taxon>Gemmatales</taxon>
        <taxon>Gemmataceae</taxon>
    </lineage>
</organism>